<keyword evidence="3 8" id="KW-0808">Transferase</keyword>
<dbReference type="GO" id="GO:0102559">
    <property type="term" value="F:peptide chain release factor N(5)-glutamine methyltransferase activity"/>
    <property type="evidence" value="ECO:0007669"/>
    <property type="project" value="UniProtKB-EC"/>
</dbReference>
<name>A0A1T4LLW3_9BACT</name>
<dbReference type="AlphaFoldDB" id="A0A1T4LLW3"/>
<evidence type="ECO:0000256" key="5">
    <source>
        <dbReference type="ARBA" id="ARBA00048391"/>
    </source>
</evidence>
<evidence type="ECO:0000313" key="8">
    <source>
        <dbReference type="EMBL" id="SJZ55713.1"/>
    </source>
</evidence>
<dbReference type="NCBIfam" id="TIGR00536">
    <property type="entry name" value="hemK_fam"/>
    <property type="match status" value="1"/>
</dbReference>
<accession>A0A1T4LLW3</accession>
<dbReference type="EC" id="2.1.1.297" evidence="1"/>
<dbReference type="InterPro" id="IPR019874">
    <property type="entry name" value="RF_methyltr_PrmC"/>
</dbReference>
<dbReference type="InterPro" id="IPR004556">
    <property type="entry name" value="HemK-like"/>
</dbReference>
<dbReference type="GO" id="GO:0032259">
    <property type="term" value="P:methylation"/>
    <property type="evidence" value="ECO:0007669"/>
    <property type="project" value="UniProtKB-KW"/>
</dbReference>
<dbReference type="Gene3D" id="1.10.8.10">
    <property type="entry name" value="DNA helicase RuvA subunit, C-terminal domain"/>
    <property type="match status" value="1"/>
</dbReference>
<evidence type="ECO:0000256" key="3">
    <source>
        <dbReference type="ARBA" id="ARBA00022679"/>
    </source>
</evidence>
<dbReference type="PROSITE" id="PS00092">
    <property type="entry name" value="N6_MTASE"/>
    <property type="match status" value="1"/>
</dbReference>
<dbReference type="RefSeq" id="WP_025069894.1">
    <property type="nucleotide sequence ID" value="NZ_FUXK01000004.1"/>
</dbReference>
<dbReference type="Pfam" id="PF05175">
    <property type="entry name" value="MTS"/>
    <property type="match status" value="1"/>
</dbReference>
<feature type="domain" description="Release factor glutamine methyltransferase N-terminal" evidence="7">
    <location>
        <begin position="8"/>
        <end position="72"/>
    </location>
</feature>
<dbReference type="InterPro" id="IPR007848">
    <property type="entry name" value="Small_mtfrase_dom"/>
</dbReference>
<evidence type="ECO:0000256" key="2">
    <source>
        <dbReference type="ARBA" id="ARBA00022603"/>
    </source>
</evidence>
<dbReference type="NCBIfam" id="TIGR03534">
    <property type="entry name" value="RF_mod_PrmC"/>
    <property type="match status" value="1"/>
</dbReference>
<evidence type="ECO:0000256" key="4">
    <source>
        <dbReference type="ARBA" id="ARBA00022691"/>
    </source>
</evidence>
<dbReference type="PANTHER" id="PTHR18895">
    <property type="entry name" value="HEMK METHYLTRANSFERASE"/>
    <property type="match status" value="1"/>
</dbReference>
<proteinExistence type="predicted"/>
<dbReference type="Gene3D" id="3.40.50.150">
    <property type="entry name" value="Vaccinia Virus protein VP39"/>
    <property type="match status" value="1"/>
</dbReference>
<organism evidence="8 9">
    <name type="scientific">Segatella oulorum</name>
    <dbReference type="NCBI Taxonomy" id="28136"/>
    <lineage>
        <taxon>Bacteria</taxon>
        <taxon>Pseudomonadati</taxon>
        <taxon>Bacteroidota</taxon>
        <taxon>Bacteroidia</taxon>
        <taxon>Bacteroidales</taxon>
        <taxon>Prevotellaceae</taxon>
        <taxon>Segatella</taxon>
    </lineage>
</organism>
<keyword evidence="2 8" id="KW-0489">Methyltransferase</keyword>
<dbReference type="EMBL" id="FUXK01000004">
    <property type="protein sequence ID" value="SJZ55713.1"/>
    <property type="molecule type" value="Genomic_DNA"/>
</dbReference>
<dbReference type="PANTHER" id="PTHR18895:SF74">
    <property type="entry name" value="MTRF1L RELEASE FACTOR GLUTAMINE METHYLTRANSFERASE"/>
    <property type="match status" value="1"/>
</dbReference>
<evidence type="ECO:0000256" key="1">
    <source>
        <dbReference type="ARBA" id="ARBA00012771"/>
    </source>
</evidence>
<evidence type="ECO:0000313" key="9">
    <source>
        <dbReference type="Proteomes" id="UP000190065"/>
    </source>
</evidence>
<dbReference type="Pfam" id="PF17827">
    <property type="entry name" value="PrmC_N"/>
    <property type="match status" value="1"/>
</dbReference>
<dbReference type="InterPro" id="IPR029063">
    <property type="entry name" value="SAM-dependent_MTases_sf"/>
</dbReference>
<dbReference type="STRING" id="28136.SAMN02745202_00449"/>
<dbReference type="Proteomes" id="UP000190065">
    <property type="component" value="Unassembled WGS sequence"/>
</dbReference>
<reference evidence="8 9" key="1">
    <citation type="submission" date="2017-02" db="EMBL/GenBank/DDBJ databases">
        <authorList>
            <person name="Peterson S.W."/>
        </authorList>
    </citation>
    <scope>NUCLEOTIDE SEQUENCE [LARGE SCALE GENOMIC DNA]</scope>
    <source>
        <strain evidence="8 9">ATCC 43324</strain>
    </source>
</reference>
<sequence length="288" mass="32141">MTFKSLWQQLLPQYDAREAQAVVRLALETLFGFTLTDLYTGALDRLNPAQTQQLSALMHRLKHGEPVQYVLGKAWFCGRPFIVNPHVLIPRPETEQLCQRLISLSNQPYCALQPPAPRHGLDIGTGSGCIAITLALALDNVAMHAWDVSSDALLTARANAHYLGAQVDFMLQDALLAAENADNSPQYDFIVSNPPYICECEQADMAPQVWAHEPATALFVPNDQPLLFYQAIAEFAAKQLKSDGLLAFEINPLHADALYTLLYKGPFYDVEITLDHYGKQRFAWAKKQ</sequence>
<dbReference type="InterPro" id="IPR040758">
    <property type="entry name" value="PrmC_N"/>
</dbReference>
<protein>
    <recommendedName>
        <fullName evidence="1">peptide chain release factor N(5)-glutamine methyltransferase</fullName>
        <ecNumber evidence="1">2.1.1.297</ecNumber>
    </recommendedName>
</protein>
<dbReference type="eggNOG" id="COG2890">
    <property type="taxonomic scope" value="Bacteria"/>
</dbReference>
<dbReference type="CDD" id="cd02440">
    <property type="entry name" value="AdoMet_MTases"/>
    <property type="match status" value="1"/>
</dbReference>
<evidence type="ECO:0000259" key="6">
    <source>
        <dbReference type="Pfam" id="PF05175"/>
    </source>
</evidence>
<comment type="catalytic activity">
    <reaction evidence="5">
        <text>L-glutaminyl-[peptide chain release factor] + S-adenosyl-L-methionine = N(5)-methyl-L-glutaminyl-[peptide chain release factor] + S-adenosyl-L-homocysteine + H(+)</text>
        <dbReference type="Rhea" id="RHEA:42896"/>
        <dbReference type="Rhea" id="RHEA-COMP:10271"/>
        <dbReference type="Rhea" id="RHEA-COMP:10272"/>
        <dbReference type="ChEBI" id="CHEBI:15378"/>
        <dbReference type="ChEBI" id="CHEBI:30011"/>
        <dbReference type="ChEBI" id="CHEBI:57856"/>
        <dbReference type="ChEBI" id="CHEBI:59789"/>
        <dbReference type="ChEBI" id="CHEBI:61891"/>
        <dbReference type="EC" id="2.1.1.297"/>
    </reaction>
</comment>
<dbReference type="SUPFAM" id="SSF53335">
    <property type="entry name" value="S-adenosyl-L-methionine-dependent methyltransferases"/>
    <property type="match status" value="1"/>
</dbReference>
<feature type="domain" description="Methyltransferase small" evidence="6">
    <location>
        <begin position="113"/>
        <end position="201"/>
    </location>
</feature>
<keyword evidence="4" id="KW-0949">S-adenosyl-L-methionine</keyword>
<dbReference type="InterPro" id="IPR002052">
    <property type="entry name" value="DNA_methylase_N6_adenine_CS"/>
</dbReference>
<dbReference type="InterPro" id="IPR050320">
    <property type="entry name" value="N5-glutamine_MTase"/>
</dbReference>
<evidence type="ECO:0000259" key="7">
    <source>
        <dbReference type="Pfam" id="PF17827"/>
    </source>
</evidence>
<gene>
    <name evidence="8" type="ORF">SAMN02745202_00449</name>
</gene>
<dbReference type="GO" id="GO:0003676">
    <property type="term" value="F:nucleic acid binding"/>
    <property type="evidence" value="ECO:0007669"/>
    <property type="project" value="InterPro"/>
</dbReference>